<keyword evidence="3" id="KW-0813">Transport</keyword>
<evidence type="ECO:0000256" key="4">
    <source>
        <dbReference type="ARBA" id="ARBA00022729"/>
    </source>
</evidence>
<dbReference type="GO" id="GO:1901678">
    <property type="term" value="P:iron coordination entity transport"/>
    <property type="evidence" value="ECO:0007669"/>
    <property type="project" value="UniProtKB-ARBA"/>
</dbReference>
<dbReference type="SUPFAM" id="SSF53807">
    <property type="entry name" value="Helical backbone' metal receptor"/>
    <property type="match status" value="1"/>
</dbReference>
<comment type="subcellular location">
    <subcellularLocation>
        <location evidence="1">Cell envelope</location>
    </subcellularLocation>
</comment>
<dbReference type="InterPro" id="IPR006311">
    <property type="entry name" value="TAT_signal"/>
</dbReference>
<keyword evidence="7" id="KW-1185">Reference proteome</keyword>
<organism evidence="6 7">
    <name type="scientific">Quadrisphaera granulorum</name>
    <dbReference type="NCBI Taxonomy" id="317664"/>
    <lineage>
        <taxon>Bacteria</taxon>
        <taxon>Bacillati</taxon>
        <taxon>Actinomycetota</taxon>
        <taxon>Actinomycetes</taxon>
        <taxon>Kineosporiales</taxon>
        <taxon>Kineosporiaceae</taxon>
        <taxon>Quadrisphaera</taxon>
    </lineage>
</organism>
<dbReference type="InterPro" id="IPR051313">
    <property type="entry name" value="Bact_iron-sidero_bind"/>
</dbReference>
<dbReference type="EMBL" id="QGDQ01000035">
    <property type="protein sequence ID" value="PWJ47723.1"/>
    <property type="molecule type" value="Genomic_DNA"/>
</dbReference>
<dbReference type="PANTHER" id="PTHR30532">
    <property type="entry name" value="IRON III DICITRATE-BINDING PERIPLASMIC PROTEIN"/>
    <property type="match status" value="1"/>
</dbReference>
<reference evidence="6 7" key="1">
    <citation type="submission" date="2018-03" db="EMBL/GenBank/DDBJ databases">
        <title>Genomic Encyclopedia of Archaeal and Bacterial Type Strains, Phase II (KMG-II): from individual species to whole genera.</title>
        <authorList>
            <person name="Goeker M."/>
        </authorList>
    </citation>
    <scope>NUCLEOTIDE SEQUENCE [LARGE SCALE GENOMIC DNA]</scope>
    <source>
        <strain evidence="6 7">DSM 44889</strain>
    </source>
</reference>
<sequence>MTSITAPTRTCSAIPLNRTAARCTAIWAATRCGTGPTRRSLLRVTAALAATGSLAGASGCGLAHPTGASAQGPTGTASTVTSRITAMYATEADYALVLGLPVVASYSSNGKDFPPYQGDRLAGATPISSFPEPDLDAITSTEPDLILVPSPDLYEPDVMDTLRKIAPVHAMSEDAQDDWRKALRSLAELMDRSDVAEQFIADYDARSAQLRERVQERWGGSTFAYIGAMGTGQFYVAQPEMLTNTILHEEMGLPFASAVPPSVEERRTDISYEELGLLDDADLLLVRTNPVEGGTEVDTAQLQELQSAPLWSRVPAVAAGHVFLIEGDIYYTSPLTASANLDWIEKTLLA</sequence>
<comment type="similarity">
    <text evidence="2">Belongs to the bacterial solute-binding protein 8 family.</text>
</comment>
<evidence type="ECO:0000313" key="7">
    <source>
        <dbReference type="Proteomes" id="UP000245469"/>
    </source>
</evidence>
<dbReference type="AlphaFoldDB" id="A0A315ZRG9"/>
<dbReference type="InterPro" id="IPR002491">
    <property type="entry name" value="ABC_transptr_periplasmic_BD"/>
</dbReference>
<dbReference type="PANTHER" id="PTHR30532:SF1">
    <property type="entry name" value="IRON(3+)-HYDROXAMATE-BINDING PROTEIN FHUD"/>
    <property type="match status" value="1"/>
</dbReference>
<accession>A0A315ZRG9</accession>
<evidence type="ECO:0000256" key="3">
    <source>
        <dbReference type="ARBA" id="ARBA00022448"/>
    </source>
</evidence>
<dbReference type="Pfam" id="PF01497">
    <property type="entry name" value="Peripla_BP_2"/>
    <property type="match status" value="1"/>
</dbReference>
<comment type="caution">
    <text evidence="6">The sequence shown here is derived from an EMBL/GenBank/DDBJ whole genome shotgun (WGS) entry which is preliminary data.</text>
</comment>
<gene>
    <name evidence="6" type="ORF">BXY45_13526</name>
</gene>
<dbReference type="PROSITE" id="PS51318">
    <property type="entry name" value="TAT"/>
    <property type="match status" value="1"/>
</dbReference>
<dbReference type="OrthoDB" id="9793175at2"/>
<dbReference type="PROSITE" id="PS50983">
    <property type="entry name" value="FE_B12_PBP"/>
    <property type="match status" value="1"/>
</dbReference>
<dbReference type="Proteomes" id="UP000245469">
    <property type="component" value="Unassembled WGS sequence"/>
</dbReference>
<dbReference type="RefSeq" id="WP_109776290.1">
    <property type="nucleotide sequence ID" value="NZ_QGDQ01000035.1"/>
</dbReference>
<keyword evidence="4" id="KW-0732">Signal</keyword>
<evidence type="ECO:0000313" key="6">
    <source>
        <dbReference type="EMBL" id="PWJ47723.1"/>
    </source>
</evidence>
<evidence type="ECO:0000256" key="1">
    <source>
        <dbReference type="ARBA" id="ARBA00004196"/>
    </source>
</evidence>
<feature type="domain" description="Fe/B12 periplasmic-binding" evidence="5">
    <location>
        <begin position="83"/>
        <end position="350"/>
    </location>
</feature>
<protein>
    <submittedName>
        <fullName evidence="6">Iron complex transport system substrate-binding protein</fullName>
    </submittedName>
</protein>
<name>A0A315ZRG9_9ACTN</name>
<dbReference type="Gene3D" id="3.40.50.1980">
    <property type="entry name" value="Nitrogenase molybdenum iron protein domain"/>
    <property type="match status" value="2"/>
</dbReference>
<dbReference type="GO" id="GO:0030288">
    <property type="term" value="C:outer membrane-bounded periplasmic space"/>
    <property type="evidence" value="ECO:0007669"/>
    <property type="project" value="TreeGrafter"/>
</dbReference>
<proteinExistence type="inferred from homology"/>
<evidence type="ECO:0000256" key="2">
    <source>
        <dbReference type="ARBA" id="ARBA00008814"/>
    </source>
</evidence>
<evidence type="ECO:0000259" key="5">
    <source>
        <dbReference type="PROSITE" id="PS50983"/>
    </source>
</evidence>